<proteinExistence type="predicted"/>
<organism evidence="4 5">
    <name type="scientific">Actinomadura livida</name>
    <dbReference type="NCBI Taxonomy" id="79909"/>
    <lineage>
        <taxon>Bacteria</taxon>
        <taxon>Bacillati</taxon>
        <taxon>Actinomycetota</taxon>
        <taxon>Actinomycetes</taxon>
        <taxon>Streptosporangiales</taxon>
        <taxon>Thermomonosporaceae</taxon>
        <taxon>Actinomadura</taxon>
    </lineage>
</organism>
<evidence type="ECO:0000313" key="6">
    <source>
        <dbReference type="Proteomes" id="UP001501427"/>
    </source>
</evidence>
<feature type="domain" description="NADP-dependent oxidoreductase" evidence="2">
    <location>
        <begin position="15"/>
        <end position="306"/>
    </location>
</feature>
<dbReference type="SUPFAM" id="SSF51430">
    <property type="entry name" value="NAD(P)-linked oxidoreductase"/>
    <property type="match status" value="1"/>
</dbReference>
<dbReference type="InterPro" id="IPR036812">
    <property type="entry name" value="NAD(P)_OxRdtase_dom_sf"/>
</dbReference>
<dbReference type="PANTHER" id="PTHR43625:SF40">
    <property type="entry name" value="ALDO-KETO REDUCTASE YAKC [NADP(+)]"/>
    <property type="match status" value="1"/>
</dbReference>
<dbReference type="Proteomes" id="UP000549343">
    <property type="component" value="Unassembled WGS sequence"/>
</dbReference>
<sequence>MHVRKLGDAGPASKPIGLGTLALTGGSGPVDDATGIETIRFALDIGVTLIDAVAGDDVARAERLVGRAVAGRRDEAVIATSGGFRPAHGGLGTRLDGTPGHLRRSCDASLERLGVDHIDIYYLAGVDPGVPVEESMGELAGLVASGKVRWVGLSGASAEQLRRAHAVHPVAALAAEYSLWERRVEAECLPAARERGIAVFACRPLGRGFLTGRIRSAAQLAAGDARHGDPRFRPENLPGNVRLLRAAEEMAAHRDVGLARLALAWLLCRGDDITPVPSTRDRLHLEMNAAAAEIRLTAAECDHLAALFPPASIAGAPPPGPAPPRG</sequence>
<dbReference type="GO" id="GO:0005737">
    <property type="term" value="C:cytoplasm"/>
    <property type="evidence" value="ECO:0007669"/>
    <property type="project" value="TreeGrafter"/>
</dbReference>
<evidence type="ECO:0000259" key="2">
    <source>
        <dbReference type="Pfam" id="PF00248"/>
    </source>
</evidence>
<keyword evidence="1" id="KW-0560">Oxidoreductase</keyword>
<dbReference type="AlphaFoldDB" id="A0A7W7IFJ1"/>
<dbReference type="PANTHER" id="PTHR43625">
    <property type="entry name" value="AFLATOXIN B1 ALDEHYDE REDUCTASE"/>
    <property type="match status" value="1"/>
</dbReference>
<dbReference type="Proteomes" id="UP001501427">
    <property type="component" value="Unassembled WGS sequence"/>
</dbReference>
<name>A0A7W7IFJ1_9ACTN</name>
<evidence type="ECO:0000313" key="3">
    <source>
        <dbReference type="EMBL" id="GAA0556498.1"/>
    </source>
</evidence>
<comment type="caution">
    <text evidence="4">The sequence shown here is derived from an EMBL/GenBank/DDBJ whole genome shotgun (WGS) entry which is preliminary data.</text>
</comment>
<accession>A0A7W7IFJ1</accession>
<gene>
    <name evidence="4" type="ORF">F4557_004473</name>
    <name evidence="3" type="ORF">GCM10009546_18280</name>
</gene>
<protein>
    <submittedName>
        <fullName evidence="3">Aldo/keto reductase</fullName>
    </submittedName>
    <submittedName>
        <fullName evidence="4">Aryl-alcohol dehydrogenase-like predicted oxidoreductase</fullName>
    </submittedName>
</protein>
<dbReference type="GO" id="GO:0016491">
    <property type="term" value="F:oxidoreductase activity"/>
    <property type="evidence" value="ECO:0007669"/>
    <property type="project" value="UniProtKB-KW"/>
</dbReference>
<evidence type="ECO:0000313" key="4">
    <source>
        <dbReference type="EMBL" id="MBB4776055.1"/>
    </source>
</evidence>
<reference evidence="4 5" key="2">
    <citation type="submission" date="2020-08" db="EMBL/GenBank/DDBJ databases">
        <title>Sequencing the genomes of 1000 actinobacteria strains.</title>
        <authorList>
            <person name="Klenk H.-P."/>
        </authorList>
    </citation>
    <scope>NUCLEOTIDE SEQUENCE [LARGE SCALE GENOMIC DNA]</scope>
    <source>
        <strain evidence="4 5">DSM 44772</strain>
    </source>
</reference>
<reference evidence="3 6" key="1">
    <citation type="journal article" date="2019" name="Int. J. Syst. Evol. Microbiol.">
        <title>The Global Catalogue of Microorganisms (GCM) 10K type strain sequencing project: providing services to taxonomists for standard genome sequencing and annotation.</title>
        <authorList>
            <consortium name="The Broad Institute Genomics Platform"/>
            <consortium name="The Broad Institute Genome Sequencing Center for Infectious Disease"/>
            <person name="Wu L."/>
            <person name="Ma J."/>
        </authorList>
    </citation>
    <scope>NUCLEOTIDE SEQUENCE [LARGE SCALE GENOMIC DNA]</scope>
    <source>
        <strain evidence="3 6">JCM 10667</strain>
    </source>
</reference>
<dbReference type="Gene3D" id="3.20.20.100">
    <property type="entry name" value="NADP-dependent oxidoreductase domain"/>
    <property type="match status" value="1"/>
</dbReference>
<dbReference type="Pfam" id="PF00248">
    <property type="entry name" value="Aldo_ket_red"/>
    <property type="match status" value="1"/>
</dbReference>
<dbReference type="InterPro" id="IPR050791">
    <property type="entry name" value="Aldo-Keto_reductase"/>
</dbReference>
<dbReference type="InterPro" id="IPR023210">
    <property type="entry name" value="NADP_OxRdtase_dom"/>
</dbReference>
<reference evidence="3" key="3">
    <citation type="submission" date="2023-12" db="EMBL/GenBank/DDBJ databases">
        <authorList>
            <person name="Sun Q."/>
            <person name="Inoue M."/>
        </authorList>
    </citation>
    <scope>NUCLEOTIDE SEQUENCE</scope>
    <source>
        <strain evidence="3">JCM 10667</strain>
    </source>
</reference>
<evidence type="ECO:0000256" key="1">
    <source>
        <dbReference type="ARBA" id="ARBA00023002"/>
    </source>
</evidence>
<dbReference type="EMBL" id="JACHMV010000001">
    <property type="protein sequence ID" value="MBB4776055.1"/>
    <property type="molecule type" value="Genomic_DNA"/>
</dbReference>
<evidence type="ECO:0000313" key="5">
    <source>
        <dbReference type="Proteomes" id="UP000549343"/>
    </source>
</evidence>
<dbReference type="RefSeq" id="WP_184885733.1">
    <property type="nucleotide sequence ID" value="NZ_BAAAHD010000016.1"/>
</dbReference>
<keyword evidence="6" id="KW-1185">Reference proteome</keyword>
<dbReference type="EMBL" id="BAAAHD010000016">
    <property type="protein sequence ID" value="GAA0556498.1"/>
    <property type="molecule type" value="Genomic_DNA"/>
</dbReference>